<feature type="transmembrane region" description="Helical" evidence="4">
    <location>
        <begin position="596"/>
        <end position="619"/>
    </location>
</feature>
<dbReference type="EMBL" id="AODH01000004">
    <property type="protein sequence ID" value="EUJ41980.1"/>
    <property type="molecule type" value="Genomic_DNA"/>
</dbReference>
<dbReference type="NCBIfam" id="TIGR01760">
    <property type="entry name" value="tape_meas_TP901"/>
    <property type="match status" value="1"/>
</dbReference>
<dbReference type="Proteomes" id="UP000019243">
    <property type="component" value="Unassembled WGS sequence"/>
</dbReference>
<feature type="compositionally biased region" description="Polar residues" evidence="3">
    <location>
        <begin position="733"/>
        <end position="744"/>
    </location>
</feature>
<feature type="region of interest" description="Disordered" evidence="3">
    <location>
        <begin position="733"/>
        <end position="757"/>
    </location>
</feature>
<name>W7CZ00_9LIST</name>
<dbReference type="InterPro" id="IPR010090">
    <property type="entry name" value="Phage_tape_meas"/>
</dbReference>
<evidence type="ECO:0000259" key="5">
    <source>
        <dbReference type="Pfam" id="PF10145"/>
    </source>
</evidence>
<keyword evidence="4" id="KW-0472">Membrane</keyword>
<reference evidence="6 7" key="1">
    <citation type="submission" date="2012-12" db="EMBL/GenBank/DDBJ databases">
        <title>Novel taxa of Listeriaceae from agricultural environments in the United States.</title>
        <authorList>
            <person name="den Bakker H.C."/>
            <person name="Allred A."/>
            <person name="Warchocki S."/>
            <person name="Wright E.M."/>
            <person name="Burrell A."/>
            <person name="Nightingale K.K."/>
            <person name="Kephart D."/>
            <person name="Wiedmann M."/>
        </authorList>
    </citation>
    <scope>NUCLEOTIDE SEQUENCE [LARGE SCALE GENOMIC DNA]</scope>
    <source>
        <strain evidence="6 7">FSL F6-1037</strain>
    </source>
</reference>
<accession>W7CZ00</accession>
<keyword evidence="1" id="KW-1188">Viral release from host cell</keyword>
<dbReference type="PANTHER" id="PTHR37813:SF1">
    <property type="entry name" value="FELS-2 PROPHAGE PROTEIN"/>
    <property type="match status" value="1"/>
</dbReference>
<keyword evidence="2" id="KW-0175">Coiled coil</keyword>
<dbReference type="PANTHER" id="PTHR37813">
    <property type="entry name" value="FELS-2 PROPHAGE PROTEIN"/>
    <property type="match status" value="1"/>
</dbReference>
<dbReference type="STRING" id="1265861.BCAMP_01195"/>
<dbReference type="Pfam" id="PF10145">
    <property type="entry name" value="PhageMin_Tail"/>
    <property type="match status" value="1"/>
</dbReference>
<feature type="domain" description="Phage tail tape measure protein" evidence="5">
    <location>
        <begin position="206"/>
        <end position="394"/>
    </location>
</feature>
<dbReference type="PATRIC" id="fig|1265861.3.peg.228"/>
<evidence type="ECO:0000256" key="2">
    <source>
        <dbReference type="SAM" id="Coils"/>
    </source>
</evidence>
<dbReference type="RefSeq" id="WP_051456782.1">
    <property type="nucleotide sequence ID" value="NZ_AODH01000004.1"/>
</dbReference>
<evidence type="ECO:0000256" key="1">
    <source>
        <dbReference type="ARBA" id="ARBA00022612"/>
    </source>
</evidence>
<dbReference type="OrthoDB" id="28713at2"/>
<sequence>MGTKEENVVLNFKQTGQVEFAQNAKQLNKIMNEAAQKYRMQTNAMGTDATATDRLKATKEKLTRQIEAGTKRTEKLRQEYEKSVKETGAYSDKSLKLHGQLAKSDSAEKVLKDSLAKTNQELKKQAIYSDELKEKLNKMTEVGNKMKSVGKTMSMYVTAPIVAGVGLSIKAASDFESSFAGVKKTVDEVVDKNGKVTLSYKDLEDGIRKMALEIPAATTEINAVAESAGQLGIKTENVLSFTRTMIDMGQATNMSSEDAATALAKLANITQMPQENFDKLGSSIVNLGNNMATTESDIVEMSLRLAGSSKQAGMSEDQILALAAAMSSVGINAEAGGGSMSRIMQKINSDVMSGAGNLENFASVANMSASDFQKAWKEDASSALVSFVEGLDSAGKSGEDVSGILKDMGIRSTQEVDTMLRLAGAGDVLSGALDTSAEGWRENTALTKEAETRYATFESKLQMVKNKFSDIMITVGGPFMDAVAGMLDGLTPILNVISSIATKFGEADKNTQQMIMTFVGIVAAIGPTLIILGQLVTSVSAIVRVVKSLQVALALMSFNPVVLGIGLLIAAFVLCYTKIGWFRDGVNMYMKGVKDIFVTILKFISGFFKSSFGGILTTVSDVFSAMKRYFNGIIDFVAGVFTGDWSRAWEGLVNIFGGIMDGLSAVFKAPLNAVIGMINGFIGGLNHIKIPDWVPKFGGNSFSISPIPYLAKGGHFLNGQAIVGEAGPELVSSTNGRTTVTPLSNDEKSKGIGGNLKGTTVEQHVHINSINTGSMNELDRMNRGIAKAARLNNFGVGRTNA</sequence>
<protein>
    <submittedName>
        <fullName evidence="6">Tail tape measure protein</fullName>
    </submittedName>
</protein>
<evidence type="ECO:0000313" key="7">
    <source>
        <dbReference type="Proteomes" id="UP000019243"/>
    </source>
</evidence>
<evidence type="ECO:0000256" key="3">
    <source>
        <dbReference type="SAM" id="MobiDB-lite"/>
    </source>
</evidence>
<evidence type="ECO:0000256" key="4">
    <source>
        <dbReference type="SAM" id="Phobius"/>
    </source>
</evidence>
<proteinExistence type="predicted"/>
<dbReference type="AlphaFoldDB" id="W7CZ00"/>
<feature type="coiled-coil region" evidence="2">
    <location>
        <begin position="21"/>
        <end position="79"/>
    </location>
</feature>
<feature type="transmembrane region" description="Helical" evidence="4">
    <location>
        <begin position="514"/>
        <end position="539"/>
    </location>
</feature>
<comment type="caution">
    <text evidence="6">The sequence shown here is derived from an EMBL/GenBank/DDBJ whole genome shotgun (WGS) entry which is preliminary data.</text>
</comment>
<feature type="transmembrane region" description="Helical" evidence="4">
    <location>
        <begin position="551"/>
        <end position="576"/>
    </location>
</feature>
<organism evidence="6 7">
    <name type="scientific">Brochothrix campestris FSL F6-1037</name>
    <dbReference type="NCBI Taxonomy" id="1265861"/>
    <lineage>
        <taxon>Bacteria</taxon>
        <taxon>Bacillati</taxon>
        <taxon>Bacillota</taxon>
        <taxon>Bacilli</taxon>
        <taxon>Bacillales</taxon>
        <taxon>Listeriaceae</taxon>
        <taxon>Brochothrix</taxon>
    </lineage>
</organism>
<keyword evidence="7" id="KW-1185">Reference proteome</keyword>
<gene>
    <name evidence="6" type="ORF">BCAMP_01195</name>
</gene>
<keyword evidence="4" id="KW-0812">Transmembrane</keyword>
<keyword evidence="4" id="KW-1133">Transmembrane helix</keyword>
<evidence type="ECO:0000313" key="6">
    <source>
        <dbReference type="EMBL" id="EUJ41980.1"/>
    </source>
</evidence>